<comment type="caution">
    <text evidence="3">The sequence shown here is derived from an EMBL/GenBank/DDBJ whole genome shotgun (WGS) entry which is preliminary data.</text>
</comment>
<feature type="region of interest" description="Disordered" evidence="1">
    <location>
        <begin position="1"/>
        <end position="46"/>
    </location>
</feature>
<dbReference type="OrthoDB" id="117306at2759"/>
<dbReference type="PANTHER" id="PTHR46599">
    <property type="entry name" value="PIGGYBAC TRANSPOSABLE ELEMENT-DERIVED PROTEIN 4"/>
    <property type="match status" value="1"/>
</dbReference>
<evidence type="ECO:0000313" key="3">
    <source>
        <dbReference type="EMBL" id="GMF44419.1"/>
    </source>
</evidence>
<dbReference type="Pfam" id="PF13843">
    <property type="entry name" value="DDE_Tnp_1_7"/>
    <property type="match status" value="1"/>
</dbReference>
<evidence type="ECO:0000259" key="2">
    <source>
        <dbReference type="Pfam" id="PF13843"/>
    </source>
</evidence>
<accession>A0A9W7CW45</accession>
<gene>
    <name evidence="3" type="ORF">Pfra01_001545500</name>
</gene>
<dbReference type="PANTHER" id="PTHR46599:SF3">
    <property type="entry name" value="PIGGYBAC TRANSPOSABLE ELEMENT-DERIVED PROTEIN 4"/>
    <property type="match status" value="1"/>
</dbReference>
<reference evidence="3" key="1">
    <citation type="submission" date="2023-04" db="EMBL/GenBank/DDBJ databases">
        <title>Phytophthora fragariaefolia NBRC 109709.</title>
        <authorList>
            <person name="Ichikawa N."/>
            <person name="Sato H."/>
            <person name="Tonouchi N."/>
        </authorList>
    </citation>
    <scope>NUCLEOTIDE SEQUENCE</scope>
    <source>
        <strain evidence="3">NBRC 109709</strain>
    </source>
</reference>
<feature type="region of interest" description="Disordered" evidence="1">
    <location>
        <begin position="94"/>
        <end position="124"/>
    </location>
</feature>
<dbReference type="InterPro" id="IPR029526">
    <property type="entry name" value="PGBD"/>
</dbReference>
<feature type="domain" description="PiggyBac transposable element-derived protein" evidence="2">
    <location>
        <begin position="273"/>
        <end position="521"/>
    </location>
</feature>
<organism evidence="3 4">
    <name type="scientific">Phytophthora fragariaefolia</name>
    <dbReference type="NCBI Taxonomy" id="1490495"/>
    <lineage>
        <taxon>Eukaryota</taxon>
        <taxon>Sar</taxon>
        <taxon>Stramenopiles</taxon>
        <taxon>Oomycota</taxon>
        <taxon>Peronosporomycetes</taxon>
        <taxon>Peronosporales</taxon>
        <taxon>Peronosporaceae</taxon>
        <taxon>Phytophthora</taxon>
    </lineage>
</organism>
<keyword evidence="4" id="KW-1185">Reference proteome</keyword>
<dbReference type="Proteomes" id="UP001165121">
    <property type="component" value="Unassembled WGS sequence"/>
</dbReference>
<protein>
    <submittedName>
        <fullName evidence="3">Unnamed protein product</fullName>
    </submittedName>
</protein>
<dbReference type="AlphaFoldDB" id="A0A9W7CW45"/>
<sequence>MLQQPRWPTRNVHPKNCPGEAPGNESGSKEASNSGRQAWTQAAPNPAKVRQALYDTRLDYRLTCTMLVSWSDSAGSDGDAAPTTPQAARGEVFTDLSPHDLSCNNDKDESNSGDDSSRTSLHGMTLKAGANVKYSTLDADGENEEGTGWGDDELTGDCEPCVNLDEDGPAQPELRYDPAIMFGPELLEAAGGADQLAGGNVPKELLKTIVSRGWKPLIQQTPCDYLMEPYEPRPADSMQTDYPRLEKIEERIAGQHAKQEARKMKHPDFKPKTQDQIREELQKTEDITARDLCVFIGLLIARCMAPNKEKLENHWKTTDEGAIPRGCFGQFLVWDHFMHTSRNLHFSSNTDGRAKVDRAWKIRPVITALQTRFQLGYTPPPTMAFDEAMLPSQSSFNRMRVFMKDKPHRWGTKLFMVRRSTMAYCIRFEVYSGKQERPDATGTLTDYKSGPAAVIRNLKEVFGPDGPGLEAIRLFVTERFYTSVALAIQMLMNGYYSIGTVQTDRLGLPVSLVGEKLKKGEKKKKPPKNRPASIERGTFEVADLITVPRYRALRWWDNKAVYMLASGGSVELDRVRSP</sequence>
<proteinExistence type="predicted"/>
<dbReference type="EMBL" id="BSXT01001672">
    <property type="protein sequence ID" value="GMF44419.1"/>
    <property type="molecule type" value="Genomic_DNA"/>
</dbReference>
<name>A0A9W7CW45_9STRA</name>
<feature type="compositionally biased region" description="Polar residues" evidence="1">
    <location>
        <begin position="25"/>
        <end position="43"/>
    </location>
</feature>
<evidence type="ECO:0000313" key="4">
    <source>
        <dbReference type="Proteomes" id="UP001165121"/>
    </source>
</evidence>
<evidence type="ECO:0000256" key="1">
    <source>
        <dbReference type="SAM" id="MobiDB-lite"/>
    </source>
</evidence>